<keyword evidence="2" id="KW-1185">Reference proteome</keyword>
<comment type="caution">
    <text evidence="1">The sequence shown here is derived from an EMBL/GenBank/DDBJ whole genome shotgun (WGS) entry which is preliminary data.</text>
</comment>
<sequence>EGGMAHMLDHFGPSLKSPWTRLDAPELTERLRDDMVSGCESASGGRPIAELVAERDRAIIAVQRAVAASRSAHDE</sequence>
<name>A0ABT5YGI7_9GAMM</name>
<gene>
    <name evidence="1" type="ORF">NLU14_21605</name>
</gene>
<feature type="non-terminal residue" evidence="1">
    <location>
        <position position="1"/>
    </location>
</feature>
<dbReference type="Proteomes" id="UP001143391">
    <property type="component" value="Unassembled WGS sequence"/>
</dbReference>
<evidence type="ECO:0000313" key="2">
    <source>
        <dbReference type="Proteomes" id="UP001143391"/>
    </source>
</evidence>
<accession>A0ABT5YGI7</accession>
<reference evidence="1" key="1">
    <citation type="submission" date="2022-07" db="EMBL/GenBank/DDBJ databases">
        <title>Marinobacter iranensis a new bacterium isolate from a hipersaline lake in Iran.</title>
        <authorList>
            <person name="Mohammad A.M.A."/>
            <person name="Cristina S.-P."/>
            <person name="Antonio V."/>
        </authorList>
    </citation>
    <scope>NUCLEOTIDE SEQUENCE</scope>
    <source>
        <strain evidence="1">71-i</strain>
    </source>
</reference>
<organism evidence="1 2">
    <name type="scientific">Marinobacter iranensis</name>
    <dbReference type="NCBI Taxonomy" id="2962607"/>
    <lineage>
        <taxon>Bacteria</taxon>
        <taxon>Pseudomonadati</taxon>
        <taxon>Pseudomonadota</taxon>
        <taxon>Gammaproteobacteria</taxon>
        <taxon>Pseudomonadales</taxon>
        <taxon>Marinobacteraceae</taxon>
        <taxon>Marinobacter</taxon>
    </lineage>
</organism>
<protein>
    <submittedName>
        <fullName evidence="1">L-carnitine dehydrogenase</fullName>
    </submittedName>
</protein>
<dbReference type="EMBL" id="JANCMW010000101">
    <property type="protein sequence ID" value="MDF0752825.1"/>
    <property type="molecule type" value="Genomic_DNA"/>
</dbReference>
<evidence type="ECO:0000313" key="1">
    <source>
        <dbReference type="EMBL" id="MDF0752825.1"/>
    </source>
</evidence>
<proteinExistence type="predicted"/>